<protein>
    <submittedName>
        <fullName evidence="3">Gfo/Idh/MocA family oxidoreductase</fullName>
    </submittedName>
</protein>
<evidence type="ECO:0000259" key="1">
    <source>
        <dbReference type="Pfam" id="PF01408"/>
    </source>
</evidence>
<evidence type="ECO:0000313" key="3">
    <source>
        <dbReference type="EMBL" id="MDT7829360.1"/>
    </source>
</evidence>
<gene>
    <name evidence="3" type="ORF">RQM65_11840</name>
</gene>
<name>A0ABU3L6I6_9FLAO</name>
<sequence>MKSIGIGFIGAGDIADLHAEAVNGLQGAELVGLWNRTPGKGRAKAEKFGCKTYDSVNELLEDPDIDAVFVLTNMETHCEYTIRAAEAGKHILVEKPAASSISELERMQDAVDKAGVKCMPVHNYIYEPGIKRAKAMIEKGQLGTITQFYMMYNIHHAHEIRARYPGVIRQILTHHSYTMLYLAGQPKTVSCLKYTSDPSLAPQENLAMANLRMQNGSLSHLCASFANDDHAGDPWSCIIKVMGTKGSTRYSYRDFVINAANGPHSQTYQCYPESIKNTAVHFIDQVIRNDENPLSSLEDAITCQRIIEACERSETEGVHVRLESRLET</sequence>
<dbReference type="InterPro" id="IPR051317">
    <property type="entry name" value="Gfo/Idh/MocA_oxidoreduct"/>
</dbReference>
<dbReference type="EMBL" id="JAVTTP010000001">
    <property type="protein sequence ID" value="MDT7829360.1"/>
    <property type="molecule type" value="Genomic_DNA"/>
</dbReference>
<dbReference type="InterPro" id="IPR055170">
    <property type="entry name" value="GFO_IDH_MocA-like_dom"/>
</dbReference>
<proteinExistence type="predicted"/>
<dbReference type="SUPFAM" id="SSF55347">
    <property type="entry name" value="Glyceraldehyde-3-phosphate dehydrogenase-like, C-terminal domain"/>
    <property type="match status" value="1"/>
</dbReference>
<feature type="domain" description="GFO/IDH/MocA-like oxidoreductase" evidence="2">
    <location>
        <begin position="131"/>
        <end position="247"/>
    </location>
</feature>
<dbReference type="Pfam" id="PF22725">
    <property type="entry name" value="GFO_IDH_MocA_C3"/>
    <property type="match status" value="1"/>
</dbReference>
<comment type="caution">
    <text evidence="3">The sequence shown here is derived from an EMBL/GenBank/DDBJ whole genome shotgun (WGS) entry which is preliminary data.</text>
</comment>
<feature type="domain" description="Gfo/Idh/MocA-like oxidoreductase N-terminal" evidence="1">
    <location>
        <begin position="5"/>
        <end position="120"/>
    </location>
</feature>
<dbReference type="InterPro" id="IPR000683">
    <property type="entry name" value="Gfo/Idh/MocA-like_OxRdtase_N"/>
</dbReference>
<dbReference type="RefSeq" id="WP_314015247.1">
    <property type="nucleotide sequence ID" value="NZ_JAVTTP010000001.1"/>
</dbReference>
<dbReference type="InterPro" id="IPR036291">
    <property type="entry name" value="NAD(P)-bd_dom_sf"/>
</dbReference>
<dbReference type="Pfam" id="PF01408">
    <property type="entry name" value="GFO_IDH_MocA"/>
    <property type="match status" value="1"/>
</dbReference>
<dbReference type="PANTHER" id="PTHR43708:SF8">
    <property type="entry name" value="OXIDOREDUCTASE"/>
    <property type="match status" value="1"/>
</dbReference>
<dbReference type="Proteomes" id="UP001250656">
    <property type="component" value="Unassembled WGS sequence"/>
</dbReference>
<evidence type="ECO:0000259" key="2">
    <source>
        <dbReference type="Pfam" id="PF22725"/>
    </source>
</evidence>
<organism evidence="3 4">
    <name type="scientific">Pricia mediterranea</name>
    <dbReference type="NCBI Taxonomy" id="3076079"/>
    <lineage>
        <taxon>Bacteria</taxon>
        <taxon>Pseudomonadati</taxon>
        <taxon>Bacteroidota</taxon>
        <taxon>Flavobacteriia</taxon>
        <taxon>Flavobacteriales</taxon>
        <taxon>Flavobacteriaceae</taxon>
        <taxon>Pricia</taxon>
    </lineage>
</organism>
<evidence type="ECO:0000313" key="4">
    <source>
        <dbReference type="Proteomes" id="UP001250656"/>
    </source>
</evidence>
<keyword evidence="4" id="KW-1185">Reference proteome</keyword>
<accession>A0ABU3L6I6</accession>
<dbReference type="SUPFAM" id="SSF51735">
    <property type="entry name" value="NAD(P)-binding Rossmann-fold domains"/>
    <property type="match status" value="1"/>
</dbReference>
<dbReference type="Gene3D" id="3.40.50.720">
    <property type="entry name" value="NAD(P)-binding Rossmann-like Domain"/>
    <property type="match status" value="1"/>
</dbReference>
<reference evidence="3 4" key="1">
    <citation type="submission" date="2023-09" db="EMBL/GenBank/DDBJ databases">
        <title>Novel taxa isolated from Blanes Bay.</title>
        <authorList>
            <person name="Rey-Velasco X."/>
            <person name="Lucena T."/>
        </authorList>
    </citation>
    <scope>NUCLEOTIDE SEQUENCE [LARGE SCALE GENOMIC DNA]</scope>
    <source>
        <strain evidence="3 4">S334</strain>
    </source>
</reference>
<dbReference type="Gene3D" id="3.30.360.10">
    <property type="entry name" value="Dihydrodipicolinate Reductase, domain 2"/>
    <property type="match status" value="1"/>
</dbReference>
<dbReference type="PANTHER" id="PTHR43708">
    <property type="entry name" value="CONSERVED EXPRESSED OXIDOREDUCTASE (EUROFUNG)"/>
    <property type="match status" value="1"/>
</dbReference>